<dbReference type="PANTHER" id="PTHR13504:SF38">
    <property type="entry name" value="FIDO DOMAIN-CONTAINING PROTEIN"/>
    <property type="match status" value="1"/>
</dbReference>
<proteinExistence type="predicted"/>
<accession>A0A975IH77</accession>
<protein>
    <submittedName>
        <fullName evidence="4">Fic family protein</fullName>
    </submittedName>
</protein>
<dbReference type="Proteomes" id="UP000672009">
    <property type="component" value="Chromosome"/>
</dbReference>
<keyword evidence="5" id="KW-1185">Reference proteome</keyword>
<gene>
    <name evidence="4" type="ORF">J9260_00645</name>
</gene>
<dbReference type="KEGG" id="tun:J9260_00645"/>
<dbReference type="SUPFAM" id="SSF140931">
    <property type="entry name" value="Fic-like"/>
    <property type="match status" value="1"/>
</dbReference>
<name>A0A975IH77_9GAMM</name>
<evidence type="ECO:0000313" key="5">
    <source>
        <dbReference type="Proteomes" id="UP000672009"/>
    </source>
</evidence>
<reference evidence="4" key="1">
    <citation type="submission" date="2021-04" db="EMBL/GenBank/DDBJ databases">
        <title>Genomics, taxonomy and metabolism of representatives of sulfur bacteria of the genus Thiothrix: Thiothrix fructosivorans QT, Thiothrix unzii A1T and three new species, Thiothrix subterranea sp. nov., Thiothrix litoralis sp. nov. and 'Candidatus Thiothrix anitrata' sp. nov.</title>
        <authorList>
            <person name="Ravin N.V."/>
            <person name="Smolyakov D."/>
            <person name="Rudenko T.S."/>
            <person name="Mardanov A.V."/>
            <person name="Beletsky A.V."/>
            <person name="Markov N.D."/>
            <person name="Fomenkov A.I."/>
            <person name="Roberts R.J."/>
            <person name="Karnachuk O.V."/>
            <person name="Novikov A."/>
            <person name="Grabovich M.Y."/>
        </authorList>
    </citation>
    <scope>NUCLEOTIDE SEQUENCE</scope>
    <source>
        <strain evidence="4">A1</strain>
    </source>
</reference>
<sequence>MKVIKPDITFELLNLIAEIDEFKGGWRTYQNLAPERLEALRWVATVESVASSTRIEGVKLTDREVENLLQNLEQRQFSTRDEQEVAGYAEVMQLLFESYSSIPLTENHIKQFHTLLLKYSDKDERHRGAYKILSNSVAAFSADGKEIGIIFETSSPFETPLQMQELVEWTNQALLDRFLHPLIVVAVFVVRFLAIHPFQDGNGRLSRILTTLLLLKAGYVYVPYSSLESVVEANKDGYYLALRRTQSTLKSDAPEWGHWLLFFLRSMKKQKDNLLKKVERERHFLQALPQLSADILELARENGRITTGEVLLATQANRATIRKRLEELVRSKLLQQHGQGKGTWYSLPH</sequence>
<evidence type="ECO:0000259" key="3">
    <source>
        <dbReference type="PROSITE" id="PS51459"/>
    </source>
</evidence>
<dbReference type="RefSeq" id="WP_210219142.1">
    <property type="nucleotide sequence ID" value="NZ_CP072793.1"/>
</dbReference>
<feature type="domain" description="Fido" evidence="3">
    <location>
        <begin position="104"/>
        <end position="265"/>
    </location>
</feature>
<dbReference type="InterPro" id="IPR040198">
    <property type="entry name" value="Fido_containing"/>
</dbReference>
<evidence type="ECO:0000256" key="1">
    <source>
        <dbReference type="PIRSR" id="PIRSR640198-1"/>
    </source>
</evidence>
<evidence type="ECO:0000256" key="2">
    <source>
        <dbReference type="PIRSR" id="PIRSR640198-2"/>
    </source>
</evidence>
<dbReference type="GO" id="GO:0005524">
    <property type="term" value="F:ATP binding"/>
    <property type="evidence" value="ECO:0007669"/>
    <property type="project" value="UniProtKB-KW"/>
</dbReference>
<dbReference type="InterPro" id="IPR036388">
    <property type="entry name" value="WH-like_DNA-bd_sf"/>
</dbReference>
<dbReference type="EMBL" id="CP072793">
    <property type="protein sequence ID" value="QTR53632.1"/>
    <property type="molecule type" value="Genomic_DNA"/>
</dbReference>
<dbReference type="Gene3D" id="1.10.3290.10">
    <property type="entry name" value="Fido-like domain"/>
    <property type="match status" value="1"/>
</dbReference>
<dbReference type="PROSITE" id="PS51459">
    <property type="entry name" value="FIDO"/>
    <property type="match status" value="1"/>
</dbReference>
<dbReference type="InterPro" id="IPR036597">
    <property type="entry name" value="Fido-like_dom_sf"/>
</dbReference>
<dbReference type="InterPro" id="IPR003812">
    <property type="entry name" value="Fido"/>
</dbReference>
<evidence type="ECO:0000313" key="4">
    <source>
        <dbReference type="EMBL" id="QTR53632.1"/>
    </source>
</evidence>
<dbReference type="Pfam" id="PF02661">
    <property type="entry name" value="Fic"/>
    <property type="match status" value="1"/>
</dbReference>
<dbReference type="Gene3D" id="1.10.10.10">
    <property type="entry name" value="Winged helix-like DNA-binding domain superfamily/Winged helix DNA-binding domain"/>
    <property type="match status" value="1"/>
</dbReference>
<dbReference type="AlphaFoldDB" id="A0A975IH77"/>
<dbReference type="PANTHER" id="PTHR13504">
    <property type="entry name" value="FIDO DOMAIN-CONTAINING PROTEIN DDB_G0283145"/>
    <property type="match status" value="1"/>
</dbReference>
<keyword evidence="2" id="KW-0547">Nucleotide-binding</keyword>
<feature type="active site" evidence="1">
    <location>
        <position position="196"/>
    </location>
</feature>
<feature type="binding site" evidence="2">
    <location>
        <begin position="200"/>
        <end position="207"/>
    </location>
    <ligand>
        <name>ATP</name>
        <dbReference type="ChEBI" id="CHEBI:30616"/>
    </ligand>
</feature>
<keyword evidence="2" id="KW-0067">ATP-binding</keyword>
<organism evidence="4 5">
    <name type="scientific">Thiothrix unzii</name>
    <dbReference type="NCBI Taxonomy" id="111769"/>
    <lineage>
        <taxon>Bacteria</taxon>
        <taxon>Pseudomonadati</taxon>
        <taxon>Pseudomonadota</taxon>
        <taxon>Gammaproteobacteria</taxon>
        <taxon>Thiotrichales</taxon>
        <taxon>Thiotrichaceae</taxon>
        <taxon>Thiothrix</taxon>
    </lineage>
</organism>